<evidence type="ECO:0000256" key="1">
    <source>
        <dbReference type="SAM" id="Phobius"/>
    </source>
</evidence>
<evidence type="ECO:0000313" key="2">
    <source>
        <dbReference type="EMBL" id="SEN68894.1"/>
    </source>
</evidence>
<keyword evidence="1" id="KW-0812">Transmembrane</keyword>
<feature type="transmembrane region" description="Helical" evidence="1">
    <location>
        <begin position="50"/>
        <end position="67"/>
    </location>
</feature>
<dbReference type="STRING" id="930146.SAMN05192533_11779"/>
<gene>
    <name evidence="2" type="ORF">SAMN05192533_11779</name>
</gene>
<name>A0A1H8IKA2_9BACI</name>
<evidence type="ECO:0000313" key="3">
    <source>
        <dbReference type="Proteomes" id="UP000198553"/>
    </source>
</evidence>
<dbReference type="OrthoDB" id="9788252at2"/>
<sequence length="225" mass="26358">MFIITIGLIFLLLASVLSQITHFKKSYLFWIITTGIYLLTAIVGYHTESLHLPLGFCTGIILVHFFFKKELKVYWFTLFFGLVAFFLSHYTTPSLPVSHLTDMNFINQQIEKFSTVEYIKTFTPEEEVQDELRYYLDGEAEDSRIMLSSYMMLDQRIKPKNKIWLIYESMHDMKIKGNLIITATDSTTIHLQMNGEDYIGRIDTSEGKPYLKYVIKGQLKNRYKP</sequence>
<dbReference type="Proteomes" id="UP000198553">
    <property type="component" value="Unassembled WGS sequence"/>
</dbReference>
<dbReference type="AlphaFoldDB" id="A0A1H8IKA2"/>
<keyword evidence="1" id="KW-0472">Membrane</keyword>
<accession>A0A1H8IKA2</accession>
<proteinExistence type="predicted"/>
<keyword evidence="1" id="KW-1133">Transmembrane helix</keyword>
<dbReference type="RefSeq" id="WP_090749446.1">
    <property type="nucleotide sequence ID" value="NZ_FOBW01000017.1"/>
</dbReference>
<reference evidence="3" key="1">
    <citation type="submission" date="2016-10" db="EMBL/GenBank/DDBJ databases">
        <authorList>
            <person name="Varghese N."/>
            <person name="Submissions S."/>
        </authorList>
    </citation>
    <scope>NUCLEOTIDE SEQUENCE [LARGE SCALE GENOMIC DNA]</scope>
    <source>
        <strain evidence="3">B48,IBRC-M 10115,DSM 25386,CECT 8001</strain>
    </source>
</reference>
<feature type="transmembrane region" description="Helical" evidence="1">
    <location>
        <begin position="28"/>
        <end position="45"/>
    </location>
</feature>
<keyword evidence="3" id="KW-1185">Reference proteome</keyword>
<dbReference type="EMBL" id="FOBW01000017">
    <property type="protein sequence ID" value="SEN68894.1"/>
    <property type="molecule type" value="Genomic_DNA"/>
</dbReference>
<feature type="transmembrane region" description="Helical" evidence="1">
    <location>
        <begin position="73"/>
        <end position="90"/>
    </location>
</feature>
<protein>
    <submittedName>
        <fullName evidence="2">Uncharacterized protein</fullName>
    </submittedName>
</protein>
<organism evidence="2 3">
    <name type="scientific">Mesobacillus persicus</name>
    <dbReference type="NCBI Taxonomy" id="930146"/>
    <lineage>
        <taxon>Bacteria</taxon>
        <taxon>Bacillati</taxon>
        <taxon>Bacillota</taxon>
        <taxon>Bacilli</taxon>
        <taxon>Bacillales</taxon>
        <taxon>Bacillaceae</taxon>
        <taxon>Mesobacillus</taxon>
    </lineage>
</organism>